<evidence type="ECO:0000256" key="1">
    <source>
        <dbReference type="ARBA" id="ARBA00008520"/>
    </source>
</evidence>
<name>A0A4U8Q9A1_9FIRM</name>
<dbReference type="CDD" id="cd14748">
    <property type="entry name" value="PBP2_UgpB"/>
    <property type="match status" value="1"/>
</dbReference>
<evidence type="ECO:0000256" key="7">
    <source>
        <dbReference type="ARBA" id="ARBA00023288"/>
    </source>
</evidence>
<dbReference type="PROSITE" id="PS01037">
    <property type="entry name" value="SBP_BACTERIAL_1"/>
    <property type="match status" value="1"/>
</dbReference>
<evidence type="ECO:0000256" key="8">
    <source>
        <dbReference type="SAM" id="MobiDB-lite"/>
    </source>
</evidence>
<evidence type="ECO:0000313" key="11">
    <source>
        <dbReference type="Proteomes" id="UP000306509"/>
    </source>
</evidence>
<keyword evidence="11" id="KW-1185">Reference proteome</keyword>
<dbReference type="SUPFAM" id="SSF53850">
    <property type="entry name" value="Periplasmic binding protein-like II"/>
    <property type="match status" value="1"/>
</dbReference>
<evidence type="ECO:0000256" key="9">
    <source>
        <dbReference type="SAM" id="SignalP"/>
    </source>
</evidence>
<feature type="compositionally biased region" description="Polar residues" evidence="8">
    <location>
        <begin position="26"/>
        <end position="38"/>
    </location>
</feature>
<sequence precursor="true">MAMKKLIAAALAVTLLGSTLAGCSSGDKNTGGTDSTGAKTEAGSENKESDDKTADSGDREKLEFWGWWGSEARKPVLEEAVKMFNESQEKYEVTYVNLPWGDVFTKNIAQIAAGNPTDIMANTLEEVRFRAEQGQVESLDDFLKKDEGTGADSFIEQDLDACTGEDGSVYALPFSVDTRVIYYNKDHFTEAGLDPENPPKTWDELKEAAYKLEKKNGDAYDRIGFLPLLGNGGLDTWVCNANKGQIWYDESGNPSVDTDINKDVFKWVDEFTQHYGSSTYNEMSAAFKSGMQDPFSSGKLSMLLQTSAYVSSLKQTNPDLNYGVMQMPEYKEGNGHTVNGSGFVLEIPKGAKNPEGSYEFIKFMTSKDMQEFLCERLGDFSARTDFDKDSAFLSDPITAKISEALSDTKAAVTPNNMKGYTDIINPLIEEGTLGVKSTDDALANAQKAFQDFLK</sequence>
<keyword evidence="7" id="KW-0449">Lipoprotein</keyword>
<proteinExistence type="inferred from homology"/>
<dbReference type="InterPro" id="IPR050490">
    <property type="entry name" value="Bact_solute-bd_prot1"/>
</dbReference>
<dbReference type="Pfam" id="PF01547">
    <property type="entry name" value="SBP_bac_1"/>
    <property type="match status" value="1"/>
</dbReference>
<dbReference type="PANTHER" id="PTHR43649:SF33">
    <property type="entry name" value="POLYGALACTURONAN_RHAMNOGALACTURONAN-BINDING PROTEIN YTCQ"/>
    <property type="match status" value="1"/>
</dbReference>
<keyword evidence="4 9" id="KW-0732">Signal</keyword>
<dbReference type="STRING" id="180332.GCA_000797495_03467"/>
<evidence type="ECO:0000313" key="10">
    <source>
        <dbReference type="EMBL" id="TLC98375.1"/>
    </source>
</evidence>
<evidence type="ECO:0000256" key="2">
    <source>
        <dbReference type="ARBA" id="ARBA00022448"/>
    </source>
</evidence>
<dbReference type="PANTHER" id="PTHR43649">
    <property type="entry name" value="ARABINOSE-BINDING PROTEIN-RELATED"/>
    <property type="match status" value="1"/>
</dbReference>
<keyword evidence="2" id="KW-0813">Transport</keyword>
<accession>A0A4U8Q9A1</accession>
<gene>
    <name evidence="10" type="primary">malX_3</name>
    <name evidence="10" type="ORF">DSM106044_04891</name>
</gene>
<feature type="compositionally biased region" description="Basic and acidic residues" evidence="8">
    <location>
        <begin position="42"/>
        <end position="57"/>
    </location>
</feature>
<dbReference type="Gene3D" id="3.40.190.10">
    <property type="entry name" value="Periplasmic binding protein-like II"/>
    <property type="match status" value="1"/>
</dbReference>
<evidence type="ECO:0000256" key="5">
    <source>
        <dbReference type="ARBA" id="ARBA00023136"/>
    </source>
</evidence>
<feature type="signal peptide" evidence="9">
    <location>
        <begin position="1"/>
        <end position="21"/>
    </location>
</feature>
<comment type="caution">
    <text evidence="10">The sequence shown here is derived from an EMBL/GenBank/DDBJ whole genome shotgun (WGS) entry which is preliminary data.</text>
</comment>
<dbReference type="RefSeq" id="WP_242849027.1">
    <property type="nucleotide sequence ID" value="NZ_CAUSDN010000240.1"/>
</dbReference>
<reference evidence="10 11" key="1">
    <citation type="journal article" date="2019" name="Anaerobe">
        <title>Detection of Robinsoniella peoriensis in multiple bone samples of a trauma patient.</title>
        <authorList>
            <person name="Schrottner P."/>
            <person name="Hartwich K."/>
            <person name="Bunk B."/>
            <person name="Schober I."/>
            <person name="Helbig S."/>
            <person name="Rudolph W.W."/>
            <person name="Gunzer F."/>
        </authorList>
    </citation>
    <scope>NUCLEOTIDE SEQUENCE [LARGE SCALE GENOMIC DNA]</scope>
    <source>
        <strain evidence="10 11">DSM 106044</strain>
    </source>
</reference>
<organism evidence="10 11">
    <name type="scientific">Robinsoniella peoriensis</name>
    <dbReference type="NCBI Taxonomy" id="180332"/>
    <lineage>
        <taxon>Bacteria</taxon>
        <taxon>Bacillati</taxon>
        <taxon>Bacillota</taxon>
        <taxon>Clostridia</taxon>
        <taxon>Lachnospirales</taxon>
        <taxon>Lachnospiraceae</taxon>
        <taxon>Robinsoniella</taxon>
    </lineage>
</organism>
<evidence type="ECO:0000256" key="4">
    <source>
        <dbReference type="ARBA" id="ARBA00022729"/>
    </source>
</evidence>
<protein>
    <submittedName>
        <fullName evidence="10">Maltose/maltodextrin-binding protein</fullName>
    </submittedName>
</protein>
<dbReference type="Proteomes" id="UP000306509">
    <property type="component" value="Unassembled WGS sequence"/>
</dbReference>
<dbReference type="AlphaFoldDB" id="A0A4U8Q9A1"/>
<dbReference type="EMBL" id="QGQD01000097">
    <property type="protein sequence ID" value="TLC98375.1"/>
    <property type="molecule type" value="Genomic_DNA"/>
</dbReference>
<feature type="chain" id="PRO_5038861627" evidence="9">
    <location>
        <begin position="22"/>
        <end position="454"/>
    </location>
</feature>
<keyword evidence="3" id="KW-1003">Cell membrane</keyword>
<evidence type="ECO:0000256" key="6">
    <source>
        <dbReference type="ARBA" id="ARBA00023139"/>
    </source>
</evidence>
<dbReference type="InterPro" id="IPR006059">
    <property type="entry name" value="SBP"/>
</dbReference>
<keyword evidence="5" id="KW-0472">Membrane</keyword>
<dbReference type="GO" id="GO:0055085">
    <property type="term" value="P:transmembrane transport"/>
    <property type="evidence" value="ECO:0007669"/>
    <property type="project" value="InterPro"/>
</dbReference>
<dbReference type="PROSITE" id="PS51257">
    <property type="entry name" value="PROKAR_LIPOPROTEIN"/>
    <property type="match status" value="1"/>
</dbReference>
<comment type="similarity">
    <text evidence="1">Belongs to the bacterial solute-binding protein 1 family.</text>
</comment>
<evidence type="ECO:0000256" key="3">
    <source>
        <dbReference type="ARBA" id="ARBA00022475"/>
    </source>
</evidence>
<dbReference type="InterPro" id="IPR006061">
    <property type="entry name" value="SBP_1_CS"/>
</dbReference>
<keyword evidence="6" id="KW-0564">Palmitate</keyword>
<feature type="region of interest" description="Disordered" evidence="8">
    <location>
        <begin position="24"/>
        <end position="57"/>
    </location>
</feature>